<dbReference type="EMBL" id="CM042022">
    <property type="protein sequence ID" value="KAI3816457.1"/>
    <property type="molecule type" value="Genomic_DNA"/>
</dbReference>
<protein>
    <submittedName>
        <fullName evidence="1">Uncharacterized protein</fullName>
    </submittedName>
</protein>
<keyword evidence="2" id="KW-1185">Reference proteome</keyword>
<gene>
    <name evidence="1" type="ORF">L1987_16155</name>
</gene>
<reference evidence="1 2" key="2">
    <citation type="journal article" date="2022" name="Mol. Ecol. Resour.">
        <title>The genomes of chicory, endive, great burdock and yacon provide insights into Asteraceae paleo-polyploidization history and plant inulin production.</title>
        <authorList>
            <person name="Fan W."/>
            <person name="Wang S."/>
            <person name="Wang H."/>
            <person name="Wang A."/>
            <person name="Jiang F."/>
            <person name="Liu H."/>
            <person name="Zhao H."/>
            <person name="Xu D."/>
            <person name="Zhang Y."/>
        </authorList>
    </citation>
    <scope>NUCLEOTIDE SEQUENCE [LARGE SCALE GENOMIC DNA]</scope>
    <source>
        <strain evidence="2">cv. Yunnan</strain>
        <tissue evidence="1">Leaves</tissue>
    </source>
</reference>
<reference evidence="2" key="1">
    <citation type="journal article" date="2022" name="Mol. Ecol. Resour.">
        <title>The genomes of chicory, endive, great burdock and yacon provide insights into Asteraceae palaeo-polyploidization history and plant inulin production.</title>
        <authorList>
            <person name="Fan W."/>
            <person name="Wang S."/>
            <person name="Wang H."/>
            <person name="Wang A."/>
            <person name="Jiang F."/>
            <person name="Liu H."/>
            <person name="Zhao H."/>
            <person name="Xu D."/>
            <person name="Zhang Y."/>
        </authorList>
    </citation>
    <scope>NUCLEOTIDE SEQUENCE [LARGE SCALE GENOMIC DNA]</scope>
    <source>
        <strain evidence="2">cv. Yunnan</strain>
    </source>
</reference>
<proteinExistence type="predicted"/>
<accession>A0ACB9J7Y4</accession>
<organism evidence="1 2">
    <name type="scientific">Smallanthus sonchifolius</name>
    <dbReference type="NCBI Taxonomy" id="185202"/>
    <lineage>
        <taxon>Eukaryota</taxon>
        <taxon>Viridiplantae</taxon>
        <taxon>Streptophyta</taxon>
        <taxon>Embryophyta</taxon>
        <taxon>Tracheophyta</taxon>
        <taxon>Spermatophyta</taxon>
        <taxon>Magnoliopsida</taxon>
        <taxon>eudicotyledons</taxon>
        <taxon>Gunneridae</taxon>
        <taxon>Pentapetalae</taxon>
        <taxon>asterids</taxon>
        <taxon>campanulids</taxon>
        <taxon>Asterales</taxon>
        <taxon>Asteraceae</taxon>
        <taxon>Asteroideae</taxon>
        <taxon>Heliantheae alliance</taxon>
        <taxon>Millerieae</taxon>
        <taxon>Smallanthus</taxon>
    </lineage>
</organism>
<evidence type="ECO:0000313" key="1">
    <source>
        <dbReference type="EMBL" id="KAI3816457.1"/>
    </source>
</evidence>
<name>A0ACB9J7Y4_9ASTR</name>
<evidence type="ECO:0000313" key="2">
    <source>
        <dbReference type="Proteomes" id="UP001056120"/>
    </source>
</evidence>
<dbReference type="Proteomes" id="UP001056120">
    <property type="component" value="Linkage Group LG05"/>
</dbReference>
<comment type="caution">
    <text evidence="1">The sequence shown here is derived from an EMBL/GenBank/DDBJ whole genome shotgun (WGS) entry which is preliminary data.</text>
</comment>
<sequence length="413" mass="45587">MKEIPKRYTNPFLSDEENEKVWNQELERSNIEDDLTNNCEEDKLINCLAPSEFCEKETELFTDKIVLECEVPESLICYKEGAFHVKDICVDEGIAHGERVLFDENNNVVLKPNLCCEVNGKIDTGLPVLEPSNDHMNIGDTCDEVIEKKSDASSVTQEVDIPVNEPINDQDLQDSKSDYKECGTNEEVINSIIPNELNEVSKSDSNNGDGLSDTVSKAIDNNGPGISLQPGEEQINSSGSSSLQQDQSLPSLKSLLESIDQQPCQSPVEKNSKRPVENAMDGNTTLNLSKTEPAASSTVHNIETLERADEHSITPHGAPKLQDVGSDNIPVVNPLHRGGEGESGSGLVTYSWPIVFNGSTSLRSDSSTTSTRSFAFPILQNEWNSSPVRMAKADRRRLPKHRGWMHGLLCCRF</sequence>